<evidence type="ECO:0000313" key="3">
    <source>
        <dbReference type="Proteomes" id="UP000465062"/>
    </source>
</evidence>
<gene>
    <name evidence="2" type="ORF">FHE72_01160</name>
</gene>
<dbReference type="Pfam" id="PF01261">
    <property type="entry name" value="AP_endonuc_2"/>
    <property type="match status" value="1"/>
</dbReference>
<dbReference type="KEGG" id="bvq:FHE72_01160"/>
<feature type="domain" description="Xylose isomerase-like TIM barrel" evidence="1">
    <location>
        <begin position="29"/>
        <end position="252"/>
    </location>
</feature>
<dbReference type="AlphaFoldDB" id="A0A6I6UMF7"/>
<protein>
    <submittedName>
        <fullName evidence="2">TIM barrel protein</fullName>
    </submittedName>
</protein>
<proteinExistence type="predicted"/>
<sequence>MKMNYCIDPGTVGHDVPLLDFIKLSSIQGFNCVEFGIHEVQEVVNKIGIEKLRDYIDKYKIEMAQFSCGTGIPSNISISQERLSESYSNWKNSCKVARLINCKRGSILVNSSKGDGFSEGVKLSVIELATRLNKICEIAMKYEIHVSVEITDPDLLLQSSKIFELIKFPNMGFIIDTYNLKTLDNTLEFLKKLPKDSVSWVHIADSHLDKNSPTGRVFPFEGELNLKEQIDIILLNNNVKYFSVEVYGVEGLNGGEVKERLERAYTSCKRLFEN</sequence>
<dbReference type="InterPro" id="IPR013022">
    <property type="entry name" value="Xyl_isomerase-like_TIM-brl"/>
</dbReference>
<dbReference type="SUPFAM" id="SSF51658">
    <property type="entry name" value="Xylose isomerase-like"/>
    <property type="match status" value="1"/>
</dbReference>
<dbReference type="InterPro" id="IPR036237">
    <property type="entry name" value="Xyl_isomerase-like_sf"/>
</dbReference>
<dbReference type="Gene3D" id="3.20.20.150">
    <property type="entry name" value="Divalent-metal-dependent TIM barrel enzymes"/>
    <property type="match status" value="1"/>
</dbReference>
<reference evidence="2 3" key="1">
    <citation type="submission" date="2019-06" db="EMBL/GenBank/DDBJ databases">
        <title>An operon consisting of a P-type ATPase gene and a transcriptional regular gene given the different cadmium resistance in Bacillus vietamensis 151-6 and Bacillus marisflavi 151-25.</title>
        <authorList>
            <person name="Yu X."/>
        </authorList>
    </citation>
    <scope>NUCLEOTIDE SEQUENCE [LARGE SCALE GENOMIC DNA]</scope>
    <source>
        <strain evidence="2 3">151-6</strain>
    </source>
</reference>
<name>A0A6I6UMF7_9BACI</name>
<dbReference type="Proteomes" id="UP000465062">
    <property type="component" value="Chromosome"/>
</dbReference>
<organism evidence="2 3">
    <name type="scientific">Rossellomorea vietnamensis</name>
    <dbReference type="NCBI Taxonomy" id="218284"/>
    <lineage>
        <taxon>Bacteria</taxon>
        <taxon>Bacillati</taxon>
        <taxon>Bacillota</taxon>
        <taxon>Bacilli</taxon>
        <taxon>Bacillales</taxon>
        <taxon>Bacillaceae</taxon>
        <taxon>Rossellomorea</taxon>
    </lineage>
</organism>
<dbReference type="InterPro" id="IPR050312">
    <property type="entry name" value="IolE/XylAMocC-like"/>
</dbReference>
<accession>A0A6I6UMF7</accession>
<evidence type="ECO:0000313" key="2">
    <source>
        <dbReference type="EMBL" id="QHE59802.1"/>
    </source>
</evidence>
<dbReference type="PANTHER" id="PTHR12110:SF21">
    <property type="entry name" value="XYLOSE ISOMERASE-LIKE TIM BARREL DOMAIN-CONTAINING PROTEIN"/>
    <property type="match status" value="1"/>
</dbReference>
<dbReference type="EMBL" id="CP047394">
    <property type="protein sequence ID" value="QHE59802.1"/>
    <property type="molecule type" value="Genomic_DNA"/>
</dbReference>
<evidence type="ECO:0000259" key="1">
    <source>
        <dbReference type="Pfam" id="PF01261"/>
    </source>
</evidence>
<dbReference type="PANTHER" id="PTHR12110">
    <property type="entry name" value="HYDROXYPYRUVATE ISOMERASE"/>
    <property type="match status" value="1"/>
</dbReference>